<comment type="caution">
    <text evidence="1">The sequence shown here is derived from an EMBL/GenBank/DDBJ whole genome shotgun (WGS) entry which is preliminary data.</text>
</comment>
<sequence length="67" mass="7333">MGKSARKSPRLPKSNPKSEEEPQFDLPPIITSSDDEADDDLSLKIVEKAMLRACGNETSSNPSPYRG</sequence>
<gene>
    <name evidence="1" type="ORF">L1987_22002</name>
</gene>
<organism evidence="1 2">
    <name type="scientific">Smallanthus sonchifolius</name>
    <dbReference type="NCBI Taxonomy" id="185202"/>
    <lineage>
        <taxon>Eukaryota</taxon>
        <taxon>Viridiplantae</taxon>
        <taxon>Streptophyta</taxon>
        <taxon>Embryophyta</taxon>
        <taxon>Tracheophyta</taxon>
        <taxon>Spermatophyta</taxon>
        <taxon>Magnoliopsida</taxon>
        <taxon>eudicotyledons</taxon>
        <taxon>Gunneridae</taxon>
        <taxon>Pentapetalae</taxon>
        <taxon>asterids</taxon>
        <taxon>campanulids</taxon>
        <taxon>Asterales</taxon>
        <taxon>Asteraceae</taxon>
        <taxon>Asteroideae</taxon>
        <taxon>Heliantheae alliance</taxon>
        <taxon>Millerieae</taxon>
        <taxon>Smallanthus</taxon>
    </lineage>
</organism>
<keyword evidence="2" id="KW-1185">Reference proteome</keyword>
<reference evidence="1 2" key="2">
    <citation type="journal article" date="2022" name="Mol. Ecol. Resour.">
        <title>The genomes of chicory, endive, great burdock and yacon provide insights into Asteraceae paleo-polyploidization history and plant inulin production.</title>
        <authorList>
            <person name="Fan W."/>
            <person name="Wang S."/>
            <person name="Wang H."/>
            <person name="Wang A."/>
            <person name="Jiang F."/>
            <person name="Liu H."/>
            <person name="Zhao H."/>
            <person name="Xu D."/>
            <person name="Zhang Y."/>
        </authorList>
    </citation>
    <scope>NUCLEOTIDE SEQUENCE [LARGE SCALE GENOMIC DNA]</scope>
    <source>
        <strain evidence="2">cv. Yunnan</strain>
        <tissue evidence="1">Leaves</tissue>
    </source>
</reference>
<name>A0ACB9IF47_9ASTR</name>
<evidence type="ECO:0000313" key="1">
    <source>
        <dbReference type="EMBL" id="KAI3806110.1"/>
    </source>
</evidence>
<dbReference type="EMBL" id="CM042025">
    <property type="protein sequence ID" value="KAI3806110.1"/>
    <property type="molecule type" value="Genomic_DNA"/>
</dbReference>
<dbReference type="Proteomes" id="UP001056120">
    <property type="component" value="Linkage Group LG08"/>
</dbReference>
<reference evidence="2" key="1">
    <citation type="journal article" date="2022" name="Mol. Ecol. Resour.">
        <title>The genomes of chicory, endive, great burdock and yacon provide insights into Asteraceae palaeo-polyploidization history and plant inulin production.</title>
        <authorList>
            <person name="Fan W."/>
            <person name="Wang S."/>
            <person name="Wang H."/>
            <person name="Wang A."/>
            <person name="Jiang F."/>
            <person name="Liu H."/>
            <person name="Zhao H."/>
            <person name="Xu D."/>
            <person name="Zhang Y."/>
        </authorList>
    </citation>
    <scope>NUCLEOTIDE SEQUENCE [LARGE SCALE GENOMIC DNA]</scope>
    <source>
        <strain evidence="2">cv. Yunnan</strain>
    </source>
</reference>
<protein>
    <submittedName>
        <fullName evidence="1">Uncharacterized protein</fullName>
    </submittedName>
</protein>
<evidence type="ECO:0000313" key="2">
    <source>
        <dbReference type="Proteomes" id="UP001056120"/>
    </source>
</evidence>
<proteinExistence type="predicted"/>
<accession>A0ACB9IF47</accession>